<evidence type="ECO:0000313" key="2">
    <source>
        <dbReference type="Proteomes" id="UP001165064"/>
    </source>
</evidence>
<name>A0ACB5T9M3_AMBMO</name>
<organism evidence="1 2">
    <name type="scientific">Ambrosiozyma monospora</name>
    <name type="common">Yeast</name>
    <name type="synonym">Endomycopsis monosporus</name>
    <dbReference type="NCBI Taxonomy" id="43982"/>
    <lineage>
        <taxon>Eukaryota</taxon>
        <taxon>Fungi</taxon>
        <taxon>Dikarya</taxon>
        <taxon>Ascomycota</taxon>
        <taxon>Saccharomycotina</taxon>
        <taxon>Pichiomycetes</taxon>
        <taxon>Pichiales</taxon>
        <taxon>Pichiaceae</taxon>
        <taxon>Ambrosiozyma</taxon>
    </lineage>
</organism>
<protein>
    <submittedName>
        <fullName evidence="1">Unnamed protein product</fullName>
    </submittedName>
</protein>
<keyword evidence="2" id="KW-1185">Reference proteome</keyword>
<comment type="caution">
    <text evidence="1">The sequence shown here is derived from an EMBL/GenBank/DDBJ whole genome shotgun (WGS) entry which is preliminary data.</text>
</comment>
<reference evidence="1" key="1">
    <citation type="submission" date="2023-04" db="EMBL/GenBank/DDBJ databases">
        <title>Ambrosiozyma monospora NBRC 10751.</title>
        <authorList>
            <person name="Ichikawa N."/>
            <person name="Sato H."/>
            <person name="Tonouchi N."/>
        </authorList>
    </citation>
    <scope>NUCLEOTIDE SEQUENCE</scope>
    <source>
        <strain evidence="1">NBRC 10751</strain>
    </source>
</reference>
<accession>A0ACB5T9M3</accession>
<evidence type="ECO:0000313" key="1">
    <source>
        <dbReference type="EMBL" id="GME83828.1"/>
    </source>
</evidence>
<proteinExistence type="predicted"/>
<gene>
    <name evidence="1" type="ORF">Amon02_000643000</name>
</gene>
<sequence>MNFNKMSVESSNEYDDAASLFSDDVSDVFFDCEEYIQSGVSSDMFLDCEEDDESDTCSIVSIEVNDEYPVCSTAEARDFFSELVNGCDSKLVTISGSGPLEPPIDQQKIAFPSCSSANCEPLSSFDDCTANVVADHILIDDVEEDYDSQRSCYSMSPVAHLCPENVSSDESSSLFSTSLSSDFSVSDLESSFEFYPTPEIVQQTFYADKYYSPLMLENESKQKENRCGVASLSGGTKQQRKPTKIKHLLSYRIWSDAIKLSQKILGYKIIIVQFLLSSQLLREVHTFQEWYGDSCIKNLFFFFQIV</sequence>
<dbReference type="EMBL" id="BSXS01005014">
    <property type="protein sequence ID" value="GME83828.1"/>
    <property type="molecule type" value="Genomic_DNA"/>
</dbReference>
<dbReference type="Proteomes" id="UP001165064">
    <property type="component" value="Unassembled WGS sequence"/>
</dbReference>